<name>Q7UUL4_RHOBA</name>
<evidence type="ECO:0000313" key="1">
    <source>
        <dbReference type="EMBL" id="CAD73065.1"/>
    </source>
</evidence>
<dbReference type="KEGG" id="rba:RB3226"/>
<dbReference type="STRING" id="243090.RB3226"/>
<dbReference type="Proteomes" id="UP000001025">
    <property type="component" value="Chromosome"/>
</dbReference>
<dbReference type="EnsemblBacteria" id="CAD73065">
    <property type="protein sequence ID" value="CAD73065"/>
    <property type="gene ID" value="RB3226"/>
</dbReference>
<dbReference type="HOGENOM" id="CLU_3188276_0_0_0"/>
<dbReference type="EMBL" id="BX294138">
    <property type="protein sequence ID" value="CAD73065.1"/>
    <property type="molecule type" value="Genomic_DNA"/>
</dbReference>
<organism evidence="1 2">
    <name type="scientific">Rhodopirellula baltica (strain DSM 10527 / NCIMB 13988 / SH1)</name>
    <dbReference type="NCBI Taxonomy" id="243090"/>
    <lineage>
        <taxon>Bacteria</taxon>
        <taxon>Pseudomonadati</taxon>
        <taxon>Planctomycetota</taxon>
        <taxon>Planctomycetia</taxon>
        <taxon>Pirellulales</taxon>
        <taxon>Pirellulaceae</taxon>
        <taxon>Rhodopirellula</taxon>
    </lineage>
</organism>
<protein>
    <submittedName>
        <fullName evidence="1">Uncharacterized protein</fullName>
    </submittedName>
</protein>
<proteinExistence type="predicted"/>
<dbReference type="AlphaFoldDB" id="Q7UUL4"/>
<keyword evidence="2" id="KW-1185">Reference proteome</keyword>
<sequence>MKQRYLPPISHDLRGLDAIQIKTNTRIAALLTFVTNPRCVAAWMAA</sequence>
<gene>
    <name evidence="1" type="ordered locus">RB3226</name>
</gene>
<dbReference type="InParanoid" id="Q7UUL4"/>
<evidence type="ECO:0000313" key="2">
    <source>
        <dbReference type="Proteomes" id="UP000001025"/>
    </source>
</evidence>
<reference evidence="1 2" key="1">
    <citation type="journal article" date="2003" name="Proc. Natl. Acad. Sci. U.S.A.">
        <title>Complete genome sequence of the marine planctomycete Pirellula sp. strain 1.</title>
        <authorList>
            <person name="Gloeckner F.O."/>
            <person name="Kube M."/>
            <person name="Bauer M."/>
            <person name="Teeling H."/>
            <person name="Lombardot T."/>
            <person name="Ludwig W."/>
            <person name="Gade D."/>
            <person name="Beck A."/>
            <person name="Borzym K."/>
            <person name="Heitmann K."/>
            <person name="Rabus R."/>
            <person name="Schlesner H."/>
            <person name="Amann R."/>
            <person name="Reinhardt R."/>
        </authorList>
    </citation>
    <scope>NUCLEOTIDE SEQUENCE [LARGE SCALE GENOMIC DNA]</scope>
    <source>
        <strain evidence="2">DSM 10527 / NCIMB 13988 / SH1</strain>
    </source>
</reference>
<accession>Q7UUL4</accession>